<dbReference type="eggNOG" id="COG1553">
    <property type="taxonomic scope" value="Bacteria"/>
</dbReference>
<dbReference type="RefSeq" id="WP_034877767.1">
    <property type="nucleotide sequence ID" value="NZ_JOKG01000004.1"/>
</dbReference>
<dbReference type="Pfam" id="PF02635">
    <property type="entry name" value="DsrE"/>
    <property type="match status" value="1"/>
</dbReference>
<dbReference type="SUPFAM" id="SSF75169">
    <property type="entry name" value="DsrEFH-like"/>
    <property type="match status" value="1"/>
</dbReference>
<organism evidence="1 2">
    <name type="scientific">Endozoicomonas montiporae</name>
    <dbReference type="NCBI Taxonomy" id="1027273"/>
    <lineage>
        <taxon>Bacteria</taxon>
        <taxon>Pseudomonadati</taxon>
        <taxon>Pseudomonadota</taxon>
        <taxon>Gammaproteobacteria</taxon>
        <taxon>Oceanospirillales</taxon>
        <taxon>Endozoicomonadaceae</taxon>
        <taxon>Endozoicomonas</taxon>
    </lineage>
</organism>
<evidence type="ECO:0000313" key="1">
    <source>
        <dbReference type="EMBL" id="KEQ12407.1"/>
    </source>
</evidence>
<protein>
    <submittedName>
        <fullName evidence="1">FeS-binding protein</fullName>
    </submittedName>
</protein>
<evidence type="ECO:0000313" key="2">
    <source>
        <dbReference type="Proteomes" id="UP000028006"/>
    </source>
</evidence>
<dbReference type="AlphaFoldDB" id="A0A081N1T4"/>
<dbReference type="InterPro" id="IPR027396">
    <property type="entry name" value="DsrEFH-like"/>
</dbReference>
<dbReference type="Gene3D" id="3.40.1260.10">
    <property type="entry name" value="DsrEFH-like"/>
    <property type="match status" value="1"/>
</dbReference>
<gene>
    <name evidence="1" type="ORF">GZ77_17875</name>
</gene>
<reference evidence="1 2" key="1">
    <citation type="submission" date="2014-06" db="EMBL/GenBank/DDBJ databases">
        <title>Whole Genome Sequences of Three Symbiotic Endozoicomonas Bacteria.</title>
        <authorList>
            <person name="Neave M.J."/>
            <person name="Apprill A."/>
            <person name="Voolstra C.R."/>
        </authorList>
    </citation>
    <scope>NUCLEOTIDE SEQUENCE [LARGE SCALE GENOMIC DNA]</scope>
    <source>
        <strain evidence="1 2">LMG 24815</strain>
    </source>
</reference>
<accession>A0A081N1T4</accession>
<name>A0A081N1T4_9GAMM</name>
<dbReference type="Proteomes" id="UP000028006">
    <property type="component" value="Unassembled WGS sequence"/>
</dbReference>
<keyword evidence="2" id="KW-1185">Reference proteome</keyword>
<dbReference type="EMBL" id="JOKG01000004">
    <property type="protein sequence ID" value="KEQ12407.1"/>
    <property type="molecule type" value="Genomic_DNA"/>
</dbReference>
<comment type="caution">
    <text evidence="1">The sequence shown here is derived from an EMBL/GenBank/DDBJ whole genome shotgun (WGS) entry which is preliminary data.</text>
</comment>
<dbReference type="InterPro" id="IPR003787">
    <property type="entry name" value="Sulphur_relay_DsrE/F-like"/>
</dbReference>
<sequence length="137" mass="15031">MSEKKTLTFALMDAPFENARTTTAFRLLDIAARQGHHLKVFAYEGAVGLAFARQRPHANAVHGRDVEEEDHPLSHKWVIALQKLAEASGGSLEWINCGLCVDERGMDECVEGVGRGSPADLWKFASASDNTLVIPTR</sequence>
<proteinExistence type="predicted"/>